<dbReference type="Proteomes" id="UP001651690">
    <property type="component" value="Unassembled WGS sequence"/>
</dbReference>
<proteinExistence type="predicted"/>
<evidence type="ECO:0000313" key="1">
    <source>
        <dbReference type="EMBL" id="MCP9274056.1"/>
    </source>
</evidence>
<accession>A0ABT1M4L7</accession>
<organism evidence="1 2">
    <name type="scientific">Mycolicibacterium arenosum</name>
    <dbReference type="NCBI Taxonomy" id="2952157"/>
    <lineage>
        <taxon>Bacteria</taxon>
        <taxon>Bacillati</taxon>
        <taxon>Actinomycetota</taxon>
        <taxon>Actinomycetes</taxon>
        <taxon>Mycobacteriales</taxon>
        <taxon>Mycobacteriaceae</taxon>
        <taxon>Mycolicibacterium</taxon>
    </lineage>
</organism>
<keyword evidence="2" id="KW-1185">Reference proteome</keyword>
<evidence type="ECO:0008006" key="3">
    <source>
        <dbReference type="Google" id="ProtNLM"/>
    </source>
</evidence>
<evidence type="ECO:0000313" key="2">
    <source>
        <dbReference type="Proteomes" id="UP001651690"/>
    </source>
</evidence>
<dbReference type="NCBIfam" id="NF041068">
    <property type="entry name" value="DpdK"/>
    <property type="match status" value="1"/>
</dbReference>
<gene>
    <name evidence="1" type="ORF">NM203_17855</name>
</gene>
<dbReference type="EMBL" id="JANDBD010000007">
    <property type="protein sequence ID" value="MCP9274056.1"/>
    <property type="molecule type" value="Genomic_DNA"/>
</dbReference>
<comment type="caution">
    <text evidence="1">The sequence shown here is derived from an EMBL/GenBank/DDBJ whole genome shotgun (WGS) entry which is preliminary data.</text>
</comment>
<reference evidence="1 2" key="1">
    <citation type="submission" date="2022-06" db="EMBL/GenBank/DDBJ databases">
        <title>Mycolicibacterium sp. CAU 1645 isolated from seawater.</title>
        <authorList>
            <person name="Kim W."/>
        </authorList>
    </citation>
    <scope>NUCLEOTIDE SEQUENCE [LARGE SCALE GENOMIC DNA]</scope>
    <source>
        <strain evidence="1 2">CAU 1645</strain>
    </source>
</reference>
<protein>
    <recommendedName>
        <fullName evidence="3">Phospholipase D-like domain-containing protein</fullName>
    </recommendedName>
</protein>
<dbReference type="SUPFAM" id="SSF56024">
    <property type="entry name" value="Phospholipase D/nuclease"/>
    <property type="match status" value="1"/>
</dbReference>
<sequence>MNRVIRKSKSASATEAADLLAGIFTAELVHPSKCLWLVSPWISDVEVVDNSAGGFDALSRFGKRRIRLVEILVSLASHGSRIVVGTTTDPHNTRFLQRLQTTAEDLRLGDRFTLSVDPSENLHTKALTGDDYALAGSMNITFNGIQIREELIDLRIDDAFVAQARMDAYDRFGGVL</sequence>
<name>A0ABT1M4L7_9MYCO</name>
<dbReference type="RefSeq" id="WP_255061402.1">
    <property type="nucleotide sequence ID" value="NZ_JANDBD010000007.1"/>
</dbReference>